<reference evidence="3" key="1">
    <citation type="submission" date="2018-02" db="EMBL/GenBank/DDBJ databases">
        <authorList>
            <person name="Cohen D.B."/>
            <person name="Kent A.D."/>
        </authorList>
    </citation>
    <scope>NUCLEOTIDE SEQUENCE</scope>
</reference>
<dbReference type="GO" id="GO:0004523">
    <property type="term" value="F:RNA-DNA hybrid ribonuclease activity"/>
    <property type="evidence" value="ECO:0007669"/>
    <property type="project" value="InterPro"/>
</dbReference>
<sequence>MRVIGLWVRDLRGKHLVGDVTVTLGRFGHQLPTSHLIDPVNRKWKFDVLKNLVDPCSLSAILQVIVPARAQQDRLIWTLTPSGRFTVKTAITQCLSPGNVIPQTNSIWKLLWNMKMHKRLKVFMWRLGSNTLPTKQLLFHKTGFGDPMCPLCGSNKESYQHLFLKCSVIRPIWFGLNWGLHPDSLPIDSSLDLLNLVINPPICLGIDLNPKTLKAQTSIQIALTLENIWSVRNQRVHNNTKVNHLSIVKNLEGRILEHFHIIDPCILADSLSISPLCWSAPPSNVVKLNTDAALKDAESAALLWALELAKDNHFYAVVVESDAKVCIEALTVASSTTLWKIHSLVANINFLALEFSSCVFCWVGRDANGVAHALTKFASTQPAYFSCTSSNLPPSVREAWLRDLLALPS</sequence>
<dbReference type="InterPro" id="IPR026960">
    <property type="entry name" value="RVT-Znf"/>
</dbReference>
<dbReference type="PANTHER" id="PTHR47723:SF19">
    <property type="entry name" value="POLYNUCLEOTIDYL TRANSFERASE, RIBONUCLEASE H-LIKE SUPERFAMILY PROTEIN"/>
    <property type="match status" value="1"/>
</dbReference>
<dbReference type="Pfam" id="PF13966">
    <property type="entry name" value="zf-RVT"/>
    <property type="match status" value="1"/>
</dbReference>
<dbReference type="GO" id="GO:0003676">
    <property type="term" value="F:nucleic acid binding"/>
    <property type="evidence" value="ECO:0007669"/>
    <property type="project" value="InterPro"/>
</dbReference>
<dbReference type="InterPro" id="IPR002156">
    <property type="entry name" value="RNaseH_domain"/>
</dbReference>
<evidence type="ECO:0000259" key="1">
    <source>
        <dbReference type="Pfam" id="PF13456"/>
    </source>
</evidence>
<protein>
    <recommendedName>
        <fullName evidence="4">Reverse transcriptase zinc-binding domain-containing protein</fullName>
    </recommendedName>
</protein>
<dbReference type="AlphaFoldDB" id="A0A2N9GLE8"/>
<dbReference type="InterPro" id="IPR036397">
    <property type="entry name" value="RNaseH_sf"/>
</dbReference>
<dbReference type="EMBL" id="OIVN01002394">
    <property type="protein sequence ID" value="SPD03267.1"/>
    <property type="molecule type" value="Genomic_DNA"/>
</dbReference>
<organism evidence="3">
    <name type="scientific">Fagus sylvatica</name>
    <name type="common">Beechnut</name>
    <dbReference type="NCBI Taxonomy" id="28930"/>
    <lineage>
        <taxon>Eukaryota</taxon>
        <taxon>Viridiplantae</taxon>
        <taxon>Streptophyta</taxon>
        <taxon>Embryophyta</taxon>
        <taxon>Tracheophyta</taxon>
        <taxon>Spermatophyta</taxon>
        <taxon>Magnoliopsida</taxon>
        <taxon>eudicotyledons</taxon>
        <taxon>Gunneridae</taxon>
        <taxon>Pentapetalae</taxon>
        <taxon>rosids</taxon>
        <taxon>fabids</taxon>
        <taxon>Fagales</taxon>
        <taxon>Fagaceae</taxon>
        <taxon>Fagus</taxon>
    </lineage>
</organism>
<evidence type="ECO:0000313" key="3">
    <source>
        <dbReference type="EMBL" id="SPD03267.1"/>
    </source>
</evidence>
<dbReference type="Gene3D" id="3.30.420.10">
    <property type="entry name" value="Ribonuclease H-like superfamily/Ribonuclease H"/>
    <property type="match status" value="1"/>
</dbReference>
<gene>
    <name evidence="3" type="ORF">FSB_LOCUS31149</name>
</gene>
<name>A0A2N9GLE8_FAGSY</name>
<feature type="domain" description="Reverse transcriptase zinc-binding" evidence="2">
    <location>
        <begin position="85"/>
        <end position="173"/>
    </location>
</feature>
<dbReference type="InterPro" id="IPR053151">
    <property type="entry name" value="RNase_H-like"/>
</dbReference>
<evidence type="ECO:0008006" key="4">
    <source>
        <dbReference type="Google" id="ProtNLM"/>
    </source>
</evidence>
<dbReference type="SUPFAM" id="SSF53098">
    <property type="entry name" value="Ribonuclease H-like"/>
    <property type="match status" value="1"/>
</dbReference>
<accession>A0A2N9GLE8</accession>
<dbReference type="InterPro" id="IPR012337">
    <property type="entry name" value="RNaseH-like_sf"/>
</dbReference>
<evidence type="ECO:0000259" key="2">
    <source>
        <dbReference type="Pfam" id="PF13966"/>
    </source>
</evidence>
<dbReference type="Pfam" id="PF13456">
    <property type="entry name" value="RVT_3"/>
    <property type="match status" value="1"/>
</dbReference>
<feature type="domain" description="RNase H type-1" evidence="1">
    <location>
        <begin position="288"/>
        <end position="378"/>
    </location>
</feature>
<dbReference type="PANTHER" id="PTHR47723">
    <property type="entry name" value="OS05G0353850 PROTEIN"/>
    <property type="match status" value="1"/>
</dbReference>
<proteinExistence type="predicted"/>